<dbReference type="EMBL" id="BAABJP010000041">
    <property type="protein sequence ID" value="GAA5168752.1"/>
    <property type="molecule type" value="Genomic_DNA"/>
</dbReference>
<keyword evidence="3" id="KW-1185">Reference proteome</keyword>
<comment type="caution">
    <text evidence="2">The sequence shown here is derived from an EMBL/GenBank/DDBJ whole genome shotgun (WGS) entry which is preliminary data.</text>
</comment>
<reference evidence="3" key="1">
    <citation type="journal article" date="2019" name="Int. J. Syst. Evol. Microbiol.">
        <title>The Global Catalogue of Microorganisms (GCM) 10K type strain sequencing project: providing services to taxonomists for standard genome sequencing and annotation.</title>
        <authorList>
            <consortium name="The Broad Institute Genomics Platform"/>
            <consortium name="The Broad Institute Genome Sequencing Center for Infectious Disease"/>
            <person name="Wu L."/>
            <person name="Ma J."/>
        </authorList>
    </citation>
    <scope>NUCLEOTIDE SEQUENCE [LARGE SCALE GENOMIC DNA]</scope>
    <source>
        <strain evidence="3">JCM 18303</strain>
    </source>
</reference>
<name>A0ABP9QWH4_9PSEU</name>
<feature type="transmembrane region" description="Helical" evidence="1">
    <location>
        <begin position="34"/>
        <end position="55"/>
    </location>
</feature>
<dbReference type="Proteomes" id="UP001428817">
    <property type="component" value="Unassembled WGS sequence"/>
</dbReference>
<dbReference type="RefSeq" id="WP_185061421.1">
    <property type="nucleotide sequence ID" value="NZ_BAABJP010000041.1"/>
</dbReference>
<evidence type="ECO:0000256" key="1">
    <source>
        <dbReference type="SAM" id="Phobius"/>
    </source>
</evidence>
<accession>A0ABP9QWH4</accession>
<gene>
    <name evidence="2" type="ORF">GCM10023321_63280</name>
</gene>
<organism evidence="2 3">
    <name type="scientific">Pseudonocardia eucalypti</name>
    <dbReference type="NCBI Taxonomy" id="648755"/>
    <lineage>
        <taxon>Bacteria</taxon>
        <taxon>Bacillati</taxon>
        <taxon>Actinomycetota</taxon>
        <taxon>Actinomycetes</taxon>
        <taxon>Pseudonocardiales</taxon>
        <taxon>Pseudonocardiaceae</taxon>
        <taxon>Pseudonocardia</taxon>
    </lineage>
</organism>
<evidence type="ECO:0000313" key="3">
    <source>
        <dbReference type="Proteomes" id="UP001428817"/>
    </source>
</evidence>
<keyword evidence="1" id="KW-0472">Membrane</keyword>
<evidence type="ECO:0000313" key="2">
    <source>
        <dbReference type="EMBL" id="GAA5168752.1"/>
    </source>
</evidence>
<proteinExistence type="predicted"/>
<keyword evidence="1" id="KW-1133">Transmembrane helix</keyword>
<protein>
    <submittedName>
        <fullName evidence="2">Uncharacterized protein</fullName>
    </submittedName>
</protein>
<keyword evidence="1" id="KW-0812">Transmembrane</keyword>
<sequence>MLHVLCWSLAGYFLLTALLGVTRRDQITREILATRPAVFTEAGMALATALMLIAMT</sequence>